<dbReference type="PANTHER" id="PTHR47978">
    <property type="match status" value="1"/>
</dbReference>
<dbReference type="SMART" id="SM00175">
    <property type="entry name" value="RAB"/>
    <property type="match status" value="1"/>
</dbReference>
<dbReference type="KEGG" id="tva:4773239"/>
<dbReference type="Proteomes" id="UP000001542">
    <property type="component" value="Unassembled WGS sequence"/>
</dbReference>
<dbReference type="GO" id="GO:0003924">
    <property type="term" value="F:GTPase activity"/>
    <property type="evidence" value="ECO:0000318"/>
    <property type="project" value="GO_Central"/>
</dbReference>
<dbReference type="AlphaFoldDB" id="A2DWQ3"/>
<dbReference type="SMART" id="SM00174">
    <property type="entry name" value="RHO"/>
    <property type="match status" value="1"/>
</dbReference>
<dbReference type="Pfam" id="PF00071">
    <property type="entry name" value="Ras"/>
    <property type="match status" value="1"/>
</dbReference>
<dbReference type="SMR" id="A2DWQ3"/>
<dbReference type="VEuPathDB" id="TrichDB:TVAGG3_0201100"/>
<evidence type="ECO:0000313" key="2">
    <source>
        <dbReference type="EMBL" id="EAY15238.1"/>
    </source>
</evidence>
<keyword evidence="3" id="KW-1185">Reference proteome</keyword>
<dbReference type="PRINTS" id="PR00449">
    <property type="entry name" value="RASTRNSFRMNG"/>
</dbReference>
<proteinExistence type="predicted"/>
<dbReference type="STRING" id="5722.A2DWQ3"/>
<sequence>MDLIKVIFLGASGVGKTCIVQYAVSNMYDDFSSPTIGAANTTISVKNSKGISVKFALMDTAGQEKYRSLVPIYFRNAQVAILVYDISDLRTLDDLNEFHEILRSNAPPNIITILVGAKCDLEDKREVPFEQGQRYAKDINAQLFVETSAKNGIGIKELMRTIADDERLIREDENDILNRFQIGSDIPKRKCC</sequence>
<reference evidence="2" key="2">
    <citation type="journal article" date="2007" name="Science">
        <title>Draft genome sequence of the sexually transmitted pathogen Trichomonas vaginalis.</title>
        <authorList>
            <person name="Carlton J.M."/>
            <person name="Hirt R.P."/>
            <person name="Silva J.C."/>
            <person name="Delcher A.L."/>
            <person name="Schatz M."/>
            <person name="Zhao Q."/>
            <person name="Wortman J.R."/>
            <person name="Bidwell S.L."/>
            <person name="Alsmark U.C.M."/>
            <person name="Besteiro S."/>
            <person name="Sicheritz-Ponten T."/>
            <person name="Noel C.J."/>
            <person name="Dacks J.B."/>
            <person name="Foster P.G."/>
            <person name="Simillion C."/>
            <person name="Van de Peer Y."/>
            <person name="Miranda-Saavedra D."/>
            <person name="Barton G.J."/>
            <person name="Westrop G.D."/>
            <person name="Mueller S."/>
            <person name="Dessi D."/>
            <person name="Fiori P.L."/>
            <person name="Ren Q."/>
            <person name="Paulsen I."/>
            <person name="Zhang H."/>
            <person name="Bastida-Corcuera F.D."/>
            <person name="Simoes-Barbosa A."/>
            <person name="Brown M.T."/>
            <person name="Hayes R.D."/>
            <person name="Mukherjee M."/>
            <person name="Okumura C.Y."/>
            <person name="Schneider R."/>
            <person name="Smith A.J."/>
            <person name="Vanacova S."/>
            <person name="Villalvazo M."/>
            <person name="Haas B.J."/>
            <person name="Pertea M."/>
            <person name="Feldblyum T.V."/>
            <person name="Utterback T.R."/>
            <person name="Shu C.L."/>
            <person name="Osoegawa K."/>
            <person name="de Jong P.J."/>
            <person name="Hrdy I."/>
            <person name="Horvathova L."/>
            <person name="Zubacova Z."/>
            <person name="Dolezal P."/>
            <person name="Malik S.B."/>
            <person name="Logsdon J.M. Jr."/>
            <person name="Henze K."/>
            <person name="Gupta A."/>
            <person name="Wang C.C."/>
            <person name="Dunne R.L."/>
            <person name="Upcroft J.A."/>
            <person name="Upcroft P."/>
            <person name="White O."/>
            <person name="Salzberg S.L."/>
            <person name="Tang P."/>
            <person name="Chiu C.-H."/>
            <person name="Lee Y.-S."/>
            <person name="Embley T.M."/>
            <person name="Coombs G.H."/>
            <person name="Mottram J.C."/>
            <person name="Tachezy J."/>
            <person name="Fraser-Liggett C.M."/>
            <person name="Johnson P.J."/>
        </authorList>
    </citation>
    <scope>NUCLEOTIDE SEQUENCE [LARGE SCALE GENOMIC DNA]</scope>
    <source>
        <strain evidence="2">G3</strain>
    </source>
</reference>
<keyword evidence="1" id="KW-0547">Nucleotide-binding</keyword>
<dbReference type="SUPFAM" id="SSF52540">
    <property type="entry name" value="P-loop containing nucleoside triphosphate hydrolases"/>
    <property type="match status" value="1"/>
</dbReference>
<dbReference type="FunFam" id="3.40.50.300:FF:001430">
    <property type="entry name" value="Small GTPase EhRabM3, putative"/>
    <property type="match status" value="1"/>
</dbReference>
<dbReference type="GO" id="GO:0005525">
    <property type="term" value="F:GTP binding"/>
    <property type="evidence" value="ECO:0007669"/>
    <property type="project" value="InterPro"/>
</dbReference>
<dbReference type="GO" id="GO:0005769">
    <property type="term" value="C:early endosome"/>
    <property type="evidence" value="ECO:0000318"/>
    <property type="project" value="GO_Central"/>
</dbReference>
<dbReference type="OMA" id="CALIVYS"/>
<dbReference type="PROSITE" id="PS51419">
    <property type="entry name" value="RAB"/>
    <property type="match status" value="1"/>
</dbReference>
<dbReference type="NCBIfam" id="TIGR00231">
    <property type="entry name" value="small_GTP"/>
    <property type="match status" value="1"/>
</dbReference>
<reference evidence="2" key="1">
    <citation type="submission" date="2006-10" db="EMBL/GenBank/DDBJ databases">
        <authorList>
            <person name="Amadeo P."/>
            <person name="Zhao Q."/>
            <person name="Wortman J."/>
            <person name="Fraser-Liggett C."/>
            <person name="Carlton J."/>
        </authorList>
    </citation>
    <scope>NUCLEOTIDE SEQUENCE</scope>
    <source>
        <strain evidence="2">G3</strain>
    </source>
</reference>
<dbReference type="InterPro" id="IPR001806">
    <property type="entry name" value="Small_GTPase"/>
</dbReference>
<accession>A2DWQ3</accession>
<dbReference type="SMART" id="SM00173">
    <property type="entry name" value="RAS"/>
    <property type="match status" value="1"/>
</dbReference>
<evidence type="ECO:0000313" key="3">
    <source>
        <dbReference type="Proteomes" id="UP000001542"/>
    </source>
</evidence>
<dbReference type="PROSITE" id="PS51420">
    <property type="entry name" value="RHO"/>
    <property type="match status" value="1"/>
</dbReference>
<dbReference type="PROSITE" id="PS51421">
    <property type="entry name" value="RAS"/>
    <property type="match status" value="1"/>
</dbReference>
<evidence type="ECO:0000256" key="1">
    <source>
        <dbReference type="ARBA" id="ARBA00022741"/>
    </source>
</evidence>
<protein>
    <submittedName>
        <fullName evidence="2">Small GTP-binding protein, putative</fullName>
    </submittedName>
</protein>
<dbReference type="InterPro" id="IPR027417">
    <property type="entry name" value="P-loop_NTPase"/>
</dbReference>
<dbReference type="GO" id="GO:0012505">
    <property type="term" value="C:endomembrane system"/>
    <property type="evidence" value="ECO:0000318"/>
    <property type="project" value="GO_Central"/>
</dbReference>
<dbReference type="RefSeq" id="XP_001327461.1">
    <property type="nucleotide sequence ID" value="XM_001327426.1"/>
</dbReference>
<dbReference type="Gene3D" id="3.40.50.300">
    <property type="entry name" value="P-loop containing nucleotide triphosphate hydrolases"/>
    <property type="match status" value="1"/>
</dbReference>
<dbReference type="InParanoid" id="A2DWQ3"/>
<name>A2DWQ3_TRIV3</name>
<dbReference type="InterPro" id="IPR005225">
    <property type="entry name" value="Small_GTP-bd"/>
</dbReference>
<organism evidence="2 3">
    <name type="scientific">Trichomonas vaginalis (strain ATCC PRA-98 / G3)</name>
    <dbReference type="NCBI Taxonomy" id="412133"/>
    <lineage>
        <taxon>Eukaryota</taxon>
        <taxon>Metamonada</taxon>
        <taxon>Parabasalia</taxon>
        <taxon>Trichomonadida</taxon>
        <taxon>Trichomonadidae</taxon>
        <taxon>Trichomonas</taxon>
    </lineage>
</organism>
<dbReference type="EMBL" id="DS113259">
    <property type="protein sequence ID" value="EAY15238.1"/>
    <property type="molecule type" value="Genomic_DNA"/>
</dbReference>
<dbReference type="GO" id="GO:0006886">
    <property type="term" value="P:intracellular protein transport"/>
    <property type="evidence" value="ECO:0000318"/>
    <property type="project" value="GO_Central"/>
</dbReference>
<dbReference type="VEuPathDB" id="TrichDB:TVAG_202320"/>
<gene>
    <name evidence="2" type="ORF">TVAG_202320</name>
</gene>
<dbReference type="eggNOG" id="KOG0092">
    <property type="taxonomic scope" value="Eukaryota"/>
</dbReference>